<dbReference type="InterPro" id="IPR027417">
    <property type="entry name" value="P-loop_NTPase"/>
</dbReference>
<dbReference type="PANTHER" id="PTHR47963:SF8">
    <property type="entry name" value="ATP-DEPENDENT RNA HELICASE DEAD"/>
    <property type="match status" value="1"/>
</dbReference>
<evidence type="ECO:0000256" key="9">
    <source>
        <dbReference type="ARBA" id="ARBA00047984"/>
    </source>
</evidence>
<dbReference type="GO" id="GO:0005829">
    <property type="term" value="C:cytosol"/>
    <property type="evidence" value="ECO:0007669"/>
    <property type="project" value="TreeGrafter"/>
</dbReference>
<dbReference type="SMART" id="SM00487">
    <property type="entry name" value="DEXDc"/>
    <property type="match status" value="1"/>
</dbReference>
<dbReference type="EC" id="3.6.4.13" evidence="10"/>
<dbReference type="InterPro" id="IPR011545">
    <property type="entry name" value="DEAD/DEAH_box_helicase_dom"/>
</dbReference>
<feature type="domain" description="Helicase ATP-binding" evidence="13">
    <location>
        <begin position="40"/>
        <end position="211"/>
    </location>
</feature>
<dbReference type="InterPro" id="IPR014014">
    <property type="entry name" value="RNA_helicase_DEAD_Q_motif"/>
</dbReference>
<keyword evidence="4 10" id="KW-0378">Hydrolase</keyword>
<dbReference type="InterPro" id="IPR044742">
    <property type="entry name" value="DEAD/DEAH_RhlB"/>
</dbReference>
<evidence type="ECO:0000259" key="15">
    <source>
        <dbReference type="PROSITE" id="PS51195"/>
    </source>
</evidence>
<evidence type="ECO:0000256" key="10">
    <source>
        <dbReference type="HAMAP-Rule" id="MF_00964"/>
    </source>
</evidence>
<dbReference type="CDD" id="cd12499">
    <property type="entry name" value="RRM_EcCsdA_like"/>
    <property type="match status" value="1"/>
</dbReference>
<dbReference type="GO" id="GO:0005840">
    <property type="term" value="C:ribosome"/>
    <property type="evidence" value="ECO:0007669"/>
    <property type="project" value="TreeGrafter"/>
</dbReference>
<dbReference type="Proteomes" id="UP000565262">
    <property type="component" value="Unassembled WGS sequence"/>
</dbReference>
<dbReference type="InterPro" id="IPR028618">
    <property type="entry name" value="DEAD_helicase_DeaD"/>
</dbReference>
<dbReference type="InterPro" id="IPR000629">
    <property type="entry name" value="RNA-helicase_DEAD-box_CS"/>
</dbReference>
<dbReference type="InterPro" id="IPR057325">
    <property type="entry name" value="DeaD_dimer"/>
</dbReference>
<dbReference type="RefSeq" id="WP_182810112.1">
    <property type="nucleotide sequence ID" value="NZ_JACJFM010000027.1"/>
</dbReference>
<organism evidence="16 17">
    <name type="scientific">Oceanospirillum sediminis</name>
    <dbReference type="NCBI Taxonomy" id="2760088"/>
    <lineage>
        <taxon>Bacteria</taxon>
        <taxon>Pseudomonadati</taxon>
        <taxon>Pseudomonadota</taxon>
        <taxon>Gammaproteobacteria</taxon>
        <taxon>Oceanospirillales</taxon>
        <taxon>Oceanospirillaceae</taxon>
        <taxon>Oceanospirillum</taxon>
    </lineage>
</organism>
<dbReference type="Pfam" id="PF00270">
    <property type="entry name" value="DEAD"/>
    <property type="match status" value="1"/>
</dbReference>
<dbReference type="SUPFAM" id="SSF52540">
    <property type="entry name" value="P-loop containing nucleoside triphosphate hydrolases"/>
    <property type="match status" value="1"/>
</dbReference>
<dbReference type="Gene3D" id="3.30.70.330">
    <property type="match status" value="1"/>
</dbReference>
<dbReference type="InterPro" id="IPR014001">
    <property type="entry name" value="Helicase_ATP-bd"/>
</dbReference>
<dbReference type="InterPro" id="IPR005580">
    <property type="entry name" value="DbpA/CsdA_RNA-bd_dom"/>
</dbReference>
<protein>
    <recommendedName>
        <fullName evidence="10">ATP-dependent RNA helicase DeaD</fullName>
        <ecNumber evidence="10">3.6.4.13</ecNumber>
    </recommendedName>
    <alternativeName>
        <fullName evidence="10">Cold-shock DEAD box protein A</fullName>
    </alternativeName>
</protein>
<dbReference type="CDD" id="cd00268">
    <property type="entry name" value="DEADc"/>
    <property type="match status" value="1"/>
</dbReference>
<dbReference type="InterPro" id="IPR012677">
    <property type="entry name" value="Nucleotide-bd_a/b_plait_sf"/>
</dbReference>
<dbReference type="PROSITE" id="PS51192">
    <property type="entry name" value="HELICASE_ATP_BIND_1"/>
    <property type="match status" value="1"/>
</dbReference>
<dbReference type="Pfam" id="PF25399">
    <property type="entry name" value="DeaD_dimer"/>
    <property type="match status" value="1"/>
</dbReference>
<feature type="region of interest" description="Disordered" evidence="12">
    <location>
        <begin position="555"/>
        <end position="629"/>
    </location>
</feature>
<reference evidence="16 17" key="1">
    <citation type="submission" date="2020-08" db="EMBL/GenBank/DDBJ databases">
        <title>Oceanospirillum sp. nov. isolated from marine sediment.</title>
        <authorList>
            <person name="Ji X."/>
        </authorList>
    </citation>
    <scope>NUCLEOTIDE SEQUENCE [LARGE SCALE GENOMIC DNA]</scope>
    <source>
        <strain evidence="16 17">D5</strain>
    </source>
</reference>
<keyword evidence="5 10" id="KW-0347">Helicase</keyword>
<feature type="compositionally biased region" description="Basic and acidic residues" evidence="12">
    <location>
        <begin position="567"/>
        <end position="629"/>
    </location>
</feature>
<feature type="domain" description="Helicase C-terminal" evidence="14">
    <location>
        <begin position="235"/>
        <end position="382"/>
    </location>
</feature>
<dbReference type="SMART" id="SM00490">
    <property type="entry name" value="HELICc"/>
    <property type="match status" value="1"/>
</dbReference>
<evidence type="ECO:0000313" key="16">
    <source>
        <dbReference type="EMBL" id="MBB1488338.1"/>
    </source>
</evidence>
<keyword evidence="17" id="KW-1185">Reference proteome</keyword>
<evidence type="ECO:0000256" key="6">
    <source>
        <dbReference type="ARBA" id="ARBA00022840"/>
    </source>
</evidence>
<feature type="region of interest" description="Disordered" evidence="12">
    <location>
        <begin position="441"/>
        <end position="480"/>
    </location>
</feature>
<keyword evidence="7 10" id="KW-0694">RNA-binding</keyword>
<dbReference type="AlphaFoldDB" id="A0A839ITQ4"/>
<evidence type="ECO:0000313" key="17">
    <source>
        <dbReference type="Proteomes" id="UP000565262"/>
    </source>
</evidence>
<name>A0A839ITQ4_9GAMM</name>
<evidence type="ECO:0000259" key="14">
    <source>
        <dbReference type="PROSITE" id="PS51194"/>
    </source>
</evidence>
<comment type="catalytic activity">
    <reaction evidence="9 10">
        <text>ATP + H2O = ADP + phosphate + H(+)</text>
        <dbReference type="Rhea" id="RHEA:13065"/>
        <dbReference type="ChEBI" id="CHEBI:15377"/>
        <dbReference type="ChEBI" id="CHEBI:15378"/>
        <dbReference type="ChEBI" id="CHEBI:30616"/>
        <dbReference type="ChEBI" id="CHEBI:43474"/>
        <dbReference type="ChEBI" id="CHEBI:456216"/>
        <dbReference type="EC" id="3.6.4.13"/>
    </reaction>
</comment>
<dbReference type="PANTHER" id="PTHR47963">
    <property type="entry name" value="DEAD-BOX ATP-DEPENDENT RNA HELICASE 47, MITOCHONDRIAL"/>
    <property type="match status" value="1"/>
</dbReference>
<sequence length="629" mass="71261">MSSEETVVPNFDELGLPEALVASVKEIGYETPSPIQAASIPVLLQGESLLGQAQTGTGKTASFALPLLARIDVKKNSPQVLVLTPTRELAIQVAEAFQRYARDIKGFHVLPIYGGHSMTLQLKQLKRGPQVIVGTPGRVMDHLRRNSLDTSTMNAVVLDEADEMLKMGFIDDVDWILEQVPQPRQVALFSATMPEEIRKVARRHLDGAQEIRIAAKTSTVDTINQRYWQVSGVHKMDALTRIMETEDFDAAIIFVRTKTATVELAEKLEARGYSASALNGDMNQALRERAVNQLKQRKLDIVIATDVAARGLDVERITHVINYDIPYDTEAYVHRIGRTGRAGRTGEAILFVTPRERGLLRAIERATRQRIERMDLPTREMVAEQRVKQFKTDVIGMTDSVGSDMDFFRNLVKELAEENEMSIEDIAATLAWKAQVKRPLILPPEEKRPPRERRERDGRDRDSRRGERGGDRGERRQRRERPTDVNFVRYRIEAGRNEGLQPGDIVGAIANEAGIESRYIGNIRLYDQFSTVELPEGMPDEVMNHLQKTRVRQVEMNISVDTGPAPTDDRPRRPRGDRPRGGRNDRRGGDRERRNDRPRGERRGGDRDRRNDRPRGEAPQRQKKESSED</sequence>
<dbReference type="GO" id="GO:0016787">
    <property type="term" value="F:hydrolase activity"/>
    <property type="evidence" value="ECO:0007669"/>
    <property type="project" value="UniProtKB-KW"/>
</dbReference>
<evidence type="ECO:0000256" key="7">
    <source>
        <dbReference type="ARBA" id="ARBA00022884"/>
    </source>
</evidence>
<gene>
    <name evidence="10" type="primary">deaD</name>
    <name evidence="10" type="synonym">csdA</name>
    <name evidence="16" type="ORF">H4O21_17170</name>
</gene>
<feature type="compositionally biased region" description="Basic and acidic residues" evidence="12">
    <location>
        <begin position="444"/>
        <end position="474"/>
    </location>
</feature>
<dbReference type="PROSITE" id="PS51195">
    <property type="entry name" value="Q_MOTIF"/>
    <property type="match status" value="1"/>
</dbReference>
<keyword evidence="2 10" id="KW-0963">Cytoplasm</keyword>
<dbReference type="GO" id="GO:0000027">
    <property type="term" value="P:ribosomal large subunit assembly"/>
    <property type="evidence" value="ECO:0007669"/>
    <property type="project" value="UniProtKB-UniRule"/>
</dbReference>
<dbReference type="CDD" id="cd18787">
    <property type="entry name" value="SF2_C_DEAD"/>
    <property type="match status" value="1"/>
</dbReference>
<evidence type="ECO:0000256" key="3">
    <source>
        <dbReference type="ARBA" id="ARBA00022741"/>
    </source>
</evidence>
<dbReference type="FunFam" id="3.30.70.330:FF:000068">
    <property type="entry name" value="ATP-dependent RNA helicase DeaD"/>
    <property type="match status" value="1"/>
</dbReference>
<dbReference type="PROSITE" id="PS51194">
    <property type="entry name" value="HELICASE_CTER"/>
    <property type="match status" value="1"/>
</dbReference>
<dbReference type="HAMAP" id="MF_00964">
    <property type="entry name" value="DEAD_helicase_DeaD"/>
    <property type="match status" value="1"/>
</dbReference>
<dbReference type="GO" id="GO:0005524">
    <property type="term" value="F:ATP binding"/>
    <property type="evidence" value="ECO:0007669"/>
    <property type="project" value="UniProtKB-UniRule"/>
</dbReference>
<comment type="caution">
    <text evidence="16">The sequence shown here is derived from an EMBL/GenBank/DDBJ whole genome shotgun (WGS) entry which is preliminary data.</text>
</comment>
<evidence type="ECO:0000256" key="8">
    <source>
        <dbReference type="ARBA" id="ARBA00023016"/>
    </source>
</evidence>
<feature type="domain" description="DEAD-box RNA helicase Q" evidence="15">
    <location>
        <begin position="9"/>
        <end position="37"/>
    </location>
</feature>
<accession>A0A839ITQ4</accession>
<evidence type="ECO:0000256" key="12">
    <source>
        <dbReference type="SAM" id="MobiDB-lite"/>
    </source>
</evidence>
<proteinExistence type="inferred from homology"/>
<comment type="function">
    <text evidence="10">DEAD-box RNA helicase involved in various cellular processes at low temperature, including ribosome biogenesis, mRNA degradation and translation initiation.</text>
</comment>
<dbReference type="GO" id="GO:0070417">
    <property type="term" value="P:cellular response to cold"/>
    <property type="evidence" value="ECO:0007669"/>
    <property type="project" value="InterPro"/>
</dbReference>
<evidence type="ECO:0000259" key="13">
    <source>
        <dbReference type="PROSITE" id="PS51192"/>
    </source>
</evidence>
<evidence type="ECO:0000256" key="2">
    <source>
        <dbReference type="ARBA" id="ARBA00022490"/>
    </source>
</evidence>
<dbReference type="EMBL" id="JACJFM010000027">
    <property type="protein sequence ID" value="MBB1488338.1"/>
    <property type="molecule type" value="Genomic_DNA"/>
</dbReference>
<keyword evidence="3 10" id="KW-0547">Nucleotide-binding</keyword>
<evidence type="ECO:0000256" key="4">
    <source>
        <dbReference type="ARBA" id="ARBA00022801"/>
    </source>
</evidence>
<comment type="similarity">
    <text evidence="10">Belongs to the DEAD box helicase family. DeaD/CsdA subfamily.</text>
</comment>
<dbReference type="InterPro" id="IPR001650">
    <property type="entry name" value="Helicase_C-like"/>
</dbReference>
<dbReference type="FunFam" id="3.40.50.300:FF:000108">
    <property type="entry name" value="ATP-dependent RNA helicase RhlE"/>
    <property type="match status" value="1"/>
</dbReference>
<dbReference type="InterPro" id="IPR034415">
    <property type="entry name" value="CsdA_RRM"/>
</dbReference>
<keyword evidence="6 10" id="KW-0067">ATP-binding</keyword>
<dbReference type="InterPro" id="IPR050547">
    <property type="entry name" value="DEAD_box_RNA_helicases"/>
</dbReference>
<evidence type="ECO:0000256" key="11">
    <source>
        <dbReference type="PROSITE-ProRule" id="PRU00552"/>
    </source>
</evidence>
<dbReference type="GO" id="GO:0003724">
    <property type="term" value="F:RNA helicase activity"/>
    <property type="evidence" value="ECO:0007669"/>
    <property type="project" value="UniProtKB-UniRule"/>
</dbReference>
<dbReference type="PROSITE" id="PS00039">
    <property type="entry name" value="DEAD_ATP_HELICASE"/>
    <property type="match status" value="1"/>
</dbReference>
<feature type="short sequence motif" description="Q motif" evidence="11">
    <location>
        <begin position="9"/>
        <end position="37"/>
    </location>
</feature>
<evidence type="ECO:0000256" key="5">
    <source>
        <dbReference type="ARBA" id="ARBA00022806"/>
    </source>
</evidence>
<dbReference type="Gene3D" id="3.40.50.300">
    <property type="entry name" value="P-loop containing nucleotide triphosphate hydrolases"/>
    <property type="match status" value="2"/>
</dbReference>
<comment type="subcellular location">
    <subcellularLocation>
        <location evidence="1 10">Cytoplasm</location>
    </subcellularLocation>
</comment>
<keyword evidence="8 10" id="KW-0346">Stress response</keyword>
<dbReference type="Pfam" id="PF03880">
    <property type="entry name" value="DbpA"/>
    <property type="match status" value="1"/>
</dbReference>
<evidence type="ECO:0000256" key="1">
    <source>
        <dbReference type="ARBA" id="ARBA00004496"/>
    </source>
</evidence>
<dbReference type="GO" id="GO:0006401">
    <property type="term" value="P:RNA catabolic process"/>
    <property type="evidence" value="ECO:0007669"/>
    <property type="project" value="UniProtKB-UniRule"/>
</dbReference>
<dbReference type="GO" id="GO:0033592">
    <property type="term" value="F:RNA strand annealing activity"/>
    <property type="evidence" value="ECO:0007669"/>
    <property type="project" value="TreeGrafter"/>
</dbReference>
<dbReference type="Pfam" id="PF00271">
    <property type="entry name" value="Helicase_C"/>
    <property type="match status" value="1"/>
</dbReference>